<name>A0A448ZZ11_METSV</name>
<protein>
    <recommendedName>
        <fullName evidence="2">HipA-like C-terminal domain-containing protein</fullName>
    </recommendedName>
</protein>
<dbReference type="Gene3D" id="1.10.1070.20">
    <property type="match status" value="1"/>
</dbReference>
<sequence>MLSDDKPLNLNNTTEIFLPSSPDLFTNGELKKTWKKVNKKIYLYKSSSISNQNIQYYEPFAEYLASQVAALLFNDYVKYDLILENNLILNTCKIFTSENVSYLPFSYAFMPNDYLDKNILEEKIKDAYGEEQFEDLMLFDALILNIDRHLGNFGLLVSSNTQEKIKNAPIFDNGKSLIFDFKTYQGKVGKCI</sequence>
<reference evidence="1" key="1">
    <citation type="submission" date="2019-01" db="EMBL/GenBank/DDBJ databases">
        <authorList>
            <consortium name="Pathogen Informatics"/>
        </authorList>
    </citation>
    <scope>NUCLEOTIDE SEQUENCE [LARGE SCALE GENOMIC DNA]</scope>
    <source>
        <strain evidence="1">NCTC10113</strain>
    </source>
</reference>
<dbReference type="RefSeq" id="WP_024544288.1">
    <property type="nucleotide sequence ID" value="NZ_LR214938.2"/>
</dbReference>
<keyword evidence="1" id="KW-0614">Plasmid</keyword>
<gene>
    <name evidence="1" type="ORF">NCTC10113_01421</name>
</gene>
<accession>A0A448ZZ11</accession>
<dbReference type="AlphaFoldDB" id="A0A448ZZ11"/>
<organism evidence="1">
    <name type="scientific">Metamycoplasma salivarium</name>
    <name type="common">Mycoplasma salivarium</name>
    <dbReference type="NCBI Taxonomy" id="2124"/>
    <lineage>
        <taxon>Bacteria</taxon>
        <taxon>Bacillati</taxon>
        <taxon>Mycoplasmatota</taxon>
        <taxon>Mycoplasmoidales</taxon>
        <taxon>Metamycoplasmataceae</taxon>
        <taxon>Metamycoplasma</taxon>
    </lineage>
</organism>
<geneLocation type="plasmid" evidence="1">
    <name>2</name>
</geneLocation>
<dbReference type="EMBL" id="LR214939">
    <property type="protein sequence ID" value="VEU56512.1"/>
    <property type="molecule type" value="Genomic_DNA"/>
</dbReference>
<proteinExistence type="predicted"/>
<evidence type="ECO:0000313" key="1">
    <source>
        <dbReference type="EMBL" id="VEU56512.1"/>
    </source>
</evidence>
<evidence type="ECO:0008006" key="2">
    <source>
        <dbReference type="Google" id="ProtNLM"/>
    </source>
</evidence>